<proteinExistence type="predicted"/>
<dbReference type="Proteomes" id="UP000318313">
    <property type="component" value="Chromosome"/>
</dbReference>
<dbReference type="KEGG" id="gfm:Enr17x_22630"/>
<sequence>MSIQPKIASLPAIALAAILVSGCQHKQHHAQIPYDSVAPLGTISDDIWQKQEENGEASDFVIVESEFVGATAKLNAAGEDHIKQIAVRMISTPFPVVVQPSSMSVKESDEYKYPIHGNDDLDMHRRNVIVKMLQAMNVQDADERVVVAPAFTPGFEGFEAYRTYNNGFRNRNNGGGGYGGFGGFGSGFGGGIGGGGAGIF</sequence>
<evidence type="ECO:0000313" key="2">
    <source>
        <dbReference type="Proteomes" id="UP000318313"/>
    </source>
</evidence>
<dbReference type="RefSeq" id="WP_145308577.1">
    <property type="nucleotide sequence ID" value="NZ_CP037452.1"/>
</dbReference>
<dbReference type="AlphaFoldDB" id="A0A518IAV4"/>
<dbReference type="OrthoDB" id="215020at2"/>
<protein>
    <submittedName>
        <fullName evidence="1">Uncharacterized protein</fullName>
    </submittedName>
</protein>
<gene>
    <name evidence="1" type="ORF">Enr17x_22630</name>
</gene>
<name>A0A518IAV4_9PLAN</name>
<dbReference type="EMBL" id="CP037452">
    <property type="protein sequence ID" value="QDV50225.1"/>
    <property type="molecule type" value="Genomic_DNA"/>
</dbReference>
<reference evidence="1 2" key="1">
    <citation type="submission" date="2019-03" db="EMBL/GenBank/DDBJ databases">
        <title>Deep-cultivation of Planctomycetes and their phenomic and genomic characterization uncovers novel biology.</title>
        <authorList>
            <person name="Wiegand S."/>
            <person name="Jogler M."/>
            <person name="Boedeker C."/>
            <person name="Pinto D."/>
            <person name="Vollmers J."/>
            <person name="Rivas-Marin E."/>
            <person name="Kohn T."/>
            <person name="Peeters S.H."/>
            <person name="Heuer A."/>
            <person name="Rast P."/>
            <person name="Oberbeckmann S."/>
            <person name="Bunk B."/>
            <person name="Jeske O."/>
            <person name="Meyerdierks A."/>
            <person name="Storesund J.E."/>
            <person name="Kallscheuer N."/>
            <person name="Luecker S."/>
            <person name="Lage O.M."/>
            <person name="Pohl T."/>
            <person name="Merkel B.J."/>
            <person name="Hornburger P."/>
            <person name="Mueller R.-W."/>
            <person name="Bruemmer F."/>
            <person name="Labrenz M."/>
            <person name="Spormann A.M."/>
            <person name="Op den Camp H."/>
            <person name="Overmann J."/>
            <person name="Amann R."/>
            <person name="Jetten M.S.M."/>
            <person name="Mascher T."/>
            <person name="Medema M.H."/>
            <person name="Devos D.P."/>
            <person name="Kaster A.-K."/>
            <person name="Ovreas L."/>
            <person name="Rohde M."/>
            <person name="Galperin M.Y."/>
            <person name="Jogler C."/>
        </authorList>
    </citation>
    <scope>NUCLEOTIDE SEQUENCE [LARGE SCALE GENOMIC DNA]</scope>
    <source>
        <strain evidence="1 2">Enr17</strain>
    </source>
</reference>
<organism evidence="1 2">
    <name type="scientific">Gimesia fumaroli</name>
    <dbReference type="NCBI Taxonomy" id="2527976"/>
    <lineage>
        <taxon>Bacteria</taxon>
        <taxon>Pseudomonadati</taxon>
        <taxon>Planctomycetota</taxon>
        <taxon>Planctomycetia</taxon>
        <taxon>Planctomycetales</taxon>
        <taxon>Planctomycetaceae</taxon>
        <taxon>Gimesia</taxon>
    </lineage>
</organism>
<evidence type="ECO:0000313" key="1">
    <source>
        <dbReference type="EMBL" id="QDV50225.1"/>
    </source>
</evidence>
<dbReference type="PROSITE" id="PS51257">
    <property type="entry name" value="PROKAR_LIPOPROTEIN"/>
    <property type="match status" value="1"/>
</dbReference>
<accession>A0A518IAV4</accession>
<keyword evidence="2" id="KW-1185">Reference proteome</keyword>